<feature type="non-terminal residue" evidence="1">
    <location>
        <position position="1"/>
    </location>
</feature>
<organism evidence="1 2">
    <name type="scientific">Allacma fusca</name>
    <dbReference type="NCBI Taxonomy" id="39272"/>
    <lineage>
        <taxon>Eukaryota</taxon>
        <taxon>Metazoa</taxon>
        <taxon>Ecdysozoa</taxon>
        <taxon>Arthropoda</taxon>
        <taxon>Hexapoda</taxon>
        <taxon>Collembola</taxon>
        <taxon>Symphypleona</taxon>
        <taxon>Sminthuridae</taxon>
        <taxon>Allacma</taxon>
    </lineage>
</organism>
<sequence>MYLTRSQIFAVLTVSTINVATSLISTQNSSSDSTLNDYD</sequence>
<dbReference type="EMBL" id="CAJVCH010168662">
    <property type="protein sequence ID" value="CAG7728794.1"/>
    <property type="molecule type" value="Genomic_DNA"/>
</dbReference>
<name>A0A8J2P2N2_9HEXA</name>
<dbReference type="AlphaFoldDB" id="A0A8J2P2N2"/>
<reference evidence="1" key="1">
    <citation type="submission" date="2021-06" db="EMBL/GenBank/DDBJ databases">
        <authorList>
            <person name="Hodson N. C."/>
            <person name="Mongue J. A."/>
            <person name="Jaron S. K."/>
        </authorList>
    </citation>
    <scope>NUCLEOTIDE SEQUENCE</scope>
</reference>
<keyword evidence="2" id="KW-1185">Reference proteome</keyword>
<comment type="caution">
    <text evidence="1">The sequence shown here is derived from an EMBL/GenBank/DDBJ whole genome shotgun (WGS) entry which is preliminary data.</text>
</comment>
<evidence type="ECO:0000313" key="2">
    <source>
        <dbReference type="Proteomes" id="UP000708208"/>
    </source>
</evidence>
<evidence type="ECO:0000313" key="1">
    <source>
        <dbReference type="EMBL" id="CAG7728794.1"/>
    </source>
</evidence>
<dbReference type="Proteomes" id="UP000708208">
    <property type="component" value="Unassembled WGS sequence"/>
</dbReference>
<accession>A0A8J2P2N2</accession>
<gene>
    <name evidence="1" type="ORF">AFUS01_LOCUS17550</name>
</gene>
<proteinExistence type="predicted"/>
<protein>
    <submittedName>
        <fullName evidence="1">Uncharacterized protein</fullName>
    </submittedName>
</protein>